<dbReference type="AlphaFoldDB" id="A0AB73WBX2"/>
<gene>
    <name evidence="1" type="ORF">DW286_25905</name>
</gene>
<proteinExistence type="predicted"/>
<dbReference type="EMBL" id="QRCF01000043">
    <property type="protein sequence ID" value="RDT85368.1"/>
    <property type="molecule type" value="Genomic_DNA"/>
</dbReference>
<name>A0AB73WBX2_KLEPN</name>
<organism evidence="1">
    <name type="scientific">Klebsiella pneumoniae</name>
    <dbReference type="NCBI Taxonomy" id="573"/>
    <lineage>
        <taxon>Bacteria</taxon>
        <taxon>Pseudomonadati</taxon>
        <taxon>Pseudomonadota</taxon>
        <taxon>Gammaproteobacteria</taxon>
        <taxon>Enterobacterales</taxon>
        <taxon>Enterobacteriaceae</taxon>
        <taxon>Klebsiella/Raoultella group</taxon>
        <taxon>Klebsiella</taxon>
        <taxon>Klebsiella pneumoniae complex</taxon>
    </lineage>
</organism>
<protein>
    <submittedName>
        <fullName evidence="1">Glycoprotein 3</fullName>
    </submittedName>
</protein>
<dbReference type="Proteomes" id="UP000254657">
    <property type="component" value="Unassembled WGS sequence"/>
</dbReference>
<feature type="non-terminal residue" evidence="1">
    <location>
        <position position="27"/>
    </location>
</feature>
<sequence>MTDTTFIPDYLKPALERLAEARAAHLE</sequence>
<evidence type="ECO:0000313" key="1">
    <source>
        <dbReference type="EMBL" id="RDT85368.1"/>
    </source>
</evidence>
<reference evidence="1" key="1">
    <citation type="submission" date="2018-07" db="EMBL/GenBank/DDBJ databases">
        <title>Draft genome sequence of Klebsiella pneumoniae K293.</title>
        <authorList>
            <person name="He F."/>
        </authorList>
    </citation>
    <scope>NUCLEOTIDE SEQUENCE</scope>
    <source>
        <strain evidence="1">K293</strain>
    </source>
</reference>
<comment type="caution">
    <text evidence="1">The sequence shown here is derived from an EMBL/GenBank/DDBJ whole genome shotgun (WGS) entry which is preliminary data.</text>
</comment>
<accession>A0AB73WBX2</accession>